<accession>A0ACC3TK33</accession>
<evidence type="ECO:0000313" key="2">
    <source>
        <dbReference type="Proteomes" id="UP001489719"/>
    </source>
</evidence>
<name>A0ACC3TK33_9ASCO</name>
<evidence type="ECO:0000313" key="1">
    <source>
        <dbReference type="EMBL" id="KAK9321512.1"/>
    </source>
</evidence>
<organism evidence="1 2">
    <name type="scientific">Lipomyces orientalis</name>
    <dbReference type="NCBI Taxonomy" id="1233043"/>
    <lineage>
        <taxon>Eukaryota</taxon>
        <taxon>Fungi</taxon>
        <taxon>Dikarya</taxon>
        <taxon>Ascomycota</taxon>
        <taxon>Saccharomycotina</taxon>
        <taxon>Lipomycetes</taxon>
        <taxon>Lipomycetales</taxon>
        <taxon>Lipomycetaceae</taxon>
        <taxon>Lipomyces</taxon>
    </lineage>
</organism>
<comment type="caution">
    <text evidence="1">The sequence shown here is derived from an EMBL/GenBank/DDBJ whole genome shotgun (WGS) entry which is preliminary data.</text>
</comment>
<sequence length="159" mass="18249">MSLRSRTRTQRWRNRAIRQLHTCQMNFEYAWGQIPEDERPQTPPSSESQDSEFVVSSFSESPQTDYRRPNTRSQTGCRPQETMHRSESMDSSDSDPSQASSGRKRPLNPITLKFCTQRCLLSLAGALMWSYTYKGEIAIDTLLAASFWCSCSSSSWMKT</sequence>
<keyword evidence="2" id="KW-1185">Reference proteome</keyword>
<gene>
    <name evidence="1" type="ORF">V1517DRAFT_326102</name>
</gene>
<reference evidence="2" key="1">
    <citation type="journal article" date="2024" name="Front. Bioeng. Biotechnol.">
        <title>Genome-scale model development and genomic sequencing of the oleaginous clade Lipomyces.</title>
        <authorList>
            <person name="Czajka J.J."/>
            <person name="Han Y."/>
            <person name="Kim J."/>
            <person name="Mondo S.J."/>
            <person name="Hofstad B.A."/>
            <person name="Robles A."/>
            <person name="Haridas S."/>
            <person name="Riley R."/>
            <person name="LaButti K."/>
            <person name="Pangilinan J."/>
            <person name="Andreopoulos W."/>
            <person name="Lipzen A."/>
            <person name="Yan J."/>
            <person name="Wang M."/>
            <person name="Ng V."/>
            <person name="Grigoriev I.V."/>
            <person name="Spatafora J.W."/>
            <person name="Magnuson J.K."/>
            <person name="Baker S.E."/>
            <person name="Pomraning K.R."/>
        </authorList>
    </citation>
    <scope>NUCLEOTIDE SEQUENCE [LARGE SCALE GENOMIC DNA]</scope>
    <source>
        <strain evidence="2">CBS 10300</strain>
    </source>
</reference>
<dbReference type="Proteomes" id="UP001489719">
    <property type="component" value="Unassembled WGS sequence"/>
</dbReference>
<protein>
    <submittedName>
        <fullName evidence="1">Uncharacterized protein</fullName>
    </submittedName>
</protein>
<dbReference type="EMBL" id="MU970096">
    <property type="protein sequence ID" value="KAK9321512.1"/>
    <property type="molecule type" value="Genomic_DNA"/>
</dbReference>
<proteinExistence type="predicted"/>